<dbReference type="SUPFAM" id="SSF52540">
    <property type="entry name" value="P-loop containing nucleoside triphosphate hydrolases"/>
    <property type="match status" value="1"/>
</dbReference>
<dbReference type="VEuPathDB" id="VectorBase:ACON2_033041"/>
<feature type="domain" description="Kinesin motor" evidence="13">
    <location>
        <begin position="35"/>
        <end position="377"/>
    </location>
</feature>
<keyword evidence="3 11" id="KW-0493">Microtubule</keyword>
<evidence type="ECO:0000256" key="11">
    <source>
        <dbReference type="RuleBase" id="RU000394"/>
    </source>
</evidence>
<evidence type="ECO:0000259" key="13">
    <source>
        <dbReference type="PROSITE" id="PS50067"/>
    </source>
</evidence>
<evidence type="ECO:0000256" key="4">
    <source>
        <dbReference type="ARBA" id="ARBA00022741"/>
    </source>
</evidence>
<keyword evidence="2" id="KW-0963">Cytoplasm</keyword>
<dbReference type="Gene3D" id="3.40.850.10">
    <property type="entry name" value="Kinesin motor domain"/>
    <property type="match status" value="1"/>
</dbReference>
<dbReference type="GO" id="GO:0008017">
    <property type="term" value="F:microtubule binding"/>
    <property type="evidence" value="ECO:0007669"/>
    <property type="project" value="InterPro"/>
</dbReference>
<dbReference type="PROSITE" id="PS50067">
    <property type="entry name" value="KINESIN_MOTOR_2"/>
    <property type="match status" value="1"/>
</dbReference>
<dbReference type="GO" id="GO:0005874">
    <property type="term" value="C:microtubule"/>
    <property type="evidence" value="ECO:0007669"/>
    <property type="project" value="UniProtKB-KW"/>
</dbReference>
<accession>A0A8W7PQM6</accession>
<keyword evidence="7 10" id="KW-0505">Motor protein</keyword>
<evidence type="ECO:0000256" key="3">
    <source>
        <dbReference type="ARBA" id="ARBA00022701"/>
    </source>
</evidence>
<evidence type="ECO:0000256" key="9">
    <source>
        <dbReference type="ARBA" id="ARBA00060187"/>
    </source>
</evidence>
<dbReference type="GO" id="GO:0005524">
    <property type="term" value="F:ATP binding"/>
    <property type="evidence" value="ECO:0007669"/>
    <property type="project" value="UniProtKB-UniRule"/>
</dbReference>
<feature type="compositionally biased region" description="Basic and acidic residues" evidence="12">
    <location>
        <begin position="723"/>
        <end position="740"/>
    </location>
</feature>
<dbReference type="InterPro" id="IPR027640">
    <property type="entry name" value="Kinesin-like_fam"/>
</dbReference>
<evidence type="ECO:0000256" key="12">
    <source>
        <dbReference type="SAM" id="MobiDB-lite"/>
    </source>
</evidence>
<dbReference type="GO" id="GO:0007018">
    <property type="term" value="P:microtubule-based movement"/>
    <property type="evidence" value="ECO:0007669"/>
    <property type="project" value="InterPro"/>
</dbReference>
<dbReference type="AlphaFoldDB" id="A0A8W7PQM6"/>
<dbReference type="PRINTS" id="PR00380">
    <property type="entry name" value="KINESINHEAVY"/>
</dbReference>
<evidence type="ECO:0000256" key="5">
    <source>
        <dbReference type="ARBA" id="ARBA00022840"/>
    </source>
</evidence>
<evidence type="ECO:0000256" key="6">
    <source>
        <dbReference type="ARBA" id="ARBA00023054"/>
    </source>
</evidence>
<dbReference type="FunFam" id="3.40.850.10:FF:000029">
    <property type="entry name" value="Kinesin-like protein KIF17"/>
    <property type="match status" value="1"/>
</dbReference>
<keyword evidence="4 10" id="KW-0547">Nucleotide-binding</keyword>
<dbReference type="PANTHER" id="PTHR47969:SF21">
    <property type="entry name" value="KINESIN-LIKE PROTEIN"/>
    <property type="match status" value="1"/>
</dbReference>
<dbReference type="PANTHER" id="PTHR47969">
    <property type="entry name" value="CHROMOSOME-ASSOCIATED KINESIN KIF4A-RELATED"/>
    <property type="match status" value="1"/>
</dbReference>
<keyword evidence="8" id="KW-0206">Cytoskeleton</keyword>
<keyword evidence="5 10" id="KW-0067">ATP-binding</keyword>
<dbReference type="GO" id="GO:0003777">
    <property type="term" value="F:microtubule motor activity"/>
    <property type="evidence" value="ECO:0007669"/>
    <property type="project" value="InterPro"/>
</dbReference>
<reference evidence="14" key="1">
    <citation type="submission" date="2022-08" db="UniProtKB">
        <authorList>
            <consortium name="EnsemblMetazoa"/>
        </authorList>
    </citation>
    <scope>IDENTIFICATION</scope>
</reference>
<dbReference type="InterPro" id="IPR019821">
    <property type="entry name" value="Kinesin_motor_CS"/>
</dbReference>
<dbReference type="InterPro" id="IPR036961">
    <property type="entry name" value="Kinesin_motor_dom_sf"/>
</dbReference>
<proteinExistence type="inferred from homology"/>
<dbReference type="InterPro" id="IPR027417">
    <property type="entry name" value="P-loop_NTPase"/>
</dbReference>
<evidence type="ECO:0000256" key="7">
    <source>
        <dbReference type="ARBA" id="ARBA00023175"/>
    </source>
</evidence>
<dbReference type="SMART" id="SM00129">
    <property type="entry name" value="KISc"/>
    <property type="match status" value="1"/>
</dbReference>
<feature type="region of interest" description="Disordered" evidence="12">
    <location>
        <begin position="668"/>
        <end position="753"/>
    </location>
</feature>
<evidence type="ECO:0000256" key="8">
    <source>
        <dbReference type="ARBA" id="ARBA00023212"/>
    </source>
</evidence>
<dbReference type="Proteomes" id="UP000075882">
    <property type="component" value="Unassembled WGS sequence"/>
</dbReference>
<sequence>LTRSNGAKYDAVLNYSPTKRRFVSFTTERPMMGENVKVVVRCRPMNKREQQSNCKSVIQIDNSLVNLDNPNDPNASQKSFQFDNAYGYAATTENIYSDICYSLVESVLEGYNATIFAYGQTGCGKSHTMQGTTYNLSAADPNNANNIGIIPRSFEHIFEAISLASEERYLVLVSYLEIYNETIRDLLQPQSPAATASTLQIKEVPGEGVMVQNLSLHTVHGMKECIELLEAGAKNRMVGATLMNIESSRSHSIFSISLEQMSTSVEADSGVAIKRGKLNLVDLAGSERQSKTGATGDRLKEATKINLSLSALGNVISALVDGKTRHIPYRDSKLTRLLQDSLGGNTKTLMIACISPADYNYDETLSTLRYASRAKNIANKPRVNEDPKDTMLREYQQEIMRLKELLKGEGSTPPAAVNGHYDSNGLDAEKQALRSQYDQEVTHLRREYEQQRIAKQELVKDIEKIKAYYEQQMQLLTSSRQQAADAEQLRQSTPAVALAGRDRKEIYDRIKQIKDALIGGERANDIQLKEKRYRNKLASEKRINALAQALGRIEQSADRDLLQGHYSDIQQELKVRYEQIRTLRRRTKLLEQEVSDIQGEFQRERDDYLATIRLLEKKVLFYETVFQKAMPVLRKDGRYWNLECLERESEWNDDLRKWRLPDDTLLRLRLPPAETPPPAPSPPPSDVSSPGKLNGRESQTSLTAPGRLERSSTMFLAKLPEFQQHDRKPPDEQQQRKGDFLSKSTNSNPFPKIEDVAMTYFRPRRAAELVYKSGWRSLQK</sequence>
<name>A0A8W7PQM6_ANOCL</name>
<comment type="similarity">
    <text evidence="10 11">Belongs to the TRAFAC class myosin-kinesin ATPase superfamily. Kinesin family.</text>
</comment>
<comment type="function">
    <text evidence="9">Plus-end directed microtubule motor that may be used for anterograde axonal transport and could conceivably move cargos in fly neurons different than those moved by kinesin heavy chain or other plus-end directed motors.</text>
</comment>
<dbReference type="PROSITE" id="PS00411">
    <property type="entry name" value="KINESIN_MOTOR_1"/>
    <property type="match status" value="1"/>
</dbReference>
<protein>
    <recommendedName>
        <fullName evidence="11">Kinesin-like protein</fullName>
    </recommendedName>
</protein>
<dbReference type="Pfam" id="PF00225">
    <property type="entry name" value="Kinesin"/>
    <property type="match status" value="1"/>
</dbReference>
<evidence type="ECO:0000256" key="1">
    <source>
        <dbReference type="ARBA" id="ARBA00004245"/>
    </source>
</evidence>
<evidence type="ECO:0000256" key="10">
    <source>
        <dbReference type="PROSITE-ProRule" id="PRU00283"/>
    </source>
</evidence>
<dbReference type="EnsemblMetazoa" id="ACOM035864-RA">
    <property type="protein sequence ID" value="ACOM035864-PA.1"/>
    <property type="gene ID" value="ACOM035864"/>
</dbReference>
<evidence type="ECO:0000256" key="2">
    <source>
        <dbReference type="ARBA" id="ARBA00022490"/>
    </source>
</evidence>
<evidence type="ECO:0000313" key="14">
    <source>
        <dbReference type="EnsemblMetazoa" id="ACOM035864-PA.1"/>
    </source>
</evidence>
<keyword evidence="6" id="KW-0175">Coiled coil</keyword>
<dbReference type="InterPro" id="IPR001752">
    <property type="entry name" value="Kinesin_motor_dom"/>
</dbReference>
<feature type="binding site" evidence="10">
    <location>
        <begin position="119"/>
        <end position="126"/>
    </location>
    <ligand>
        <name>ATP</name>
        <dbReference type="ChEBI" id="CHEBI:30616"/>
    </ligand>
</feature>
<comment type="subcellular location">
    <subcellularLocation>
        <location evidence="1">Cytoplasm</location>
        <location evidence="1">Cytoskeleton</location>
    </subcellularLocation>
</comment>
<organism evidence="14">
    <name type="scientific">Anopheles coluzzii</name>
    <name type="common">African malaria mosquito</name>
    <dbReference type="NCBI Taxonomy" id="1518534"/>
    <lineage>
        <taxon>Eukaryota</taxon>
        <taxon>Metazoa</taxon>
        <taxon>Ecdysozoa</taxon>
        <taxon>Arthropoda</taxon>
        <taxon>Hexapoda</taxon>
        <taxon>Insecta</taxon>
        <taxon>Pterygota</taxon>
        <taxon>Neoptera</taxon>
        <taxon>Endopterygota</taxon>
        <taxon>Diptera</taxon>
        <taxon>Nematocera</taxon>
        <taxon>Culicoidea</taxon>
        <taxon>Culicidae</taxon>
        <taxon>Anophelinae</taxon>
        <taxon>Anopheles</taxon>
    </lineage>
</organism>
<feature type="compositionally biased region" description="Pro residues" evidence="12">
    <location>
        <begin position="673"/>
        <end position="685"/>
    </location>
</feature>